<evidence type="ECO:0000256" key="5">
    <source>
        <dbReference type="ARBA" id="ARBA00023136"/>
    </source>
</evidence>
<keyword evidence="9" id="KW-1185">Reference proteome</keyword>
<keyword evidence="3" id="KW-0479">Metal-binding</keyword>
<evidence type="ECO:0000256" key="4">
    <source>
        <dbReference type="ARBA" id="ARBA00022801"/>
    </source>
</evidence>
<keyword evidence="6" id="KW-0464">Manganese</keyword>
<dbReference type="InterPro" id="IPR043461">
    <property type="entry name" value="LpxH-like"/>
</dbReference>
<dbReference type="InterPro" id="IPR029052">
    <property type="entry name" value="Metallo-depent_PP-like"/>
</dbReference>
<dbReference type="KEGG" id="cher:DK880_00622"/>
<evidence type="ECO:0000256" key="1">
    <source>
        <dbReference type="ARBA" id="ARBA00022475"/>
    </source>
</evidence>
<dbReference type="EC" id="3.6.1.54" evidence="8"/>
<name>A0A2Z3L8L7_9BACT</name>
<dbReference type="InterPro" id="IPR004843">
    <property type="entry name" value="Calcineurin-like_PHP"/>
</dbReference>
<dbReference type="GO" id="GO:0009245">
    <property type="term" value="P:lipid A biosynthetic process"/>
    <property type="evidence" value="ECO:0007669"/>
    <property type="project" value="TreeGrafter"/>
</dbReference>
<feature type="domain" description="Calcineurin-like phosphoesterase" evidence="7">
    <location>
        <begin position="12"/>
        <end position="216"/>
    </location>
</feature>
<dbReference type="PANTHER" id="PTHR34990">
    <property type="entry name" value="UDP-2,3-DIACYLGLUCOSAMINE HYDROLASE-RELATED"/>
    <property type="match status" value="1"/>
</dbReference>
<dbReference type="GO" id="GO:0016020">
    <property type="term" value="C:membrane"/>
    <property type="evidence" value="ECO:0007669"/>
    <property type="project" value="GOC"/>
</dbReference>
<evidence type="ECO:0000256" key="2">
    <source>
        <dbReference type="ARBA" id="ARBA00022519"/>
    </source>
</evidence>
<dbReference type="SUPFAM" id="SSF56300">
    <property type="entry name" value="Metallo-dependent phosphatases"/>
    <property type="match status" value="1"/>
</dbReference>
<evidence type="ECO:0000259" key="7">
    <source>
        <dbReference type="Pfam" id="PF00149"/>
    </source>
</evidence>
<dbReference type="GO" id="GO:0046872">
    <property type="term" value="F:metal ion binding"/>
    <property type="evidence" value="ECO:0007669"/>
    <property type="project" value="UniProtKB-KW"/>
</dbReference>
<dbReference type="EMBL" id="CP029619">
    <property type="protein sequence ID" value="AWN81938.1"/>
    <property type="molecule type" value="Genomic_DNA"/>
</dbReference>
<dbReference type="CDD" id="cd07398">
    <property type="entry name" value="MPP_YbbF-LpxH"/>
    <property type="match status" value="1"/>
</dbReference>
<evidence type="ECO:0000256" key="6">
    <source>
        <dbReference type="ARBA" id="ARBA00023211"/>
    </source>
</evidence>
<sequence>MIQITQLQKGKKVFFISDLHLPLQMSSKTSNSCREDKVIAWLNYIQPQAEALFLLGDIFDFWFEYKYLIPKGALRFQAKLLSFCEEKIPVYFFLGNHDYWAKDYLMHVSGVQIFRAPLSVCMCNKRFLIGHGDTINPTRSYSLLLKLYHNALLQHLAKLLPADWLYGMVDYYCLKKNNRKKAWDLGQEDRILHYCKTEIEPSMHHDFYIFGHMHTPCIKAINHTSYYCNLGDWITHYTYGCFDGLAFSLLKF</sequence>
<dbReference type="Proteomes" id="UP000245872">
    <property type="component" value="Chromosome"/>
</dbReference>
<dbReference type="OrthoDB" id="9802481at2"/>
<dbReference type="GO" id="GO:0008758">
    <property type="term" value="F:UDP-2,3-diacylglucosamine hydrolase activity"/>
    <property type="evidence" value="ECO:0007669"/>
    <property type="project" value="TreeGrafter"/>
</dbReference>
<keyword evidence="5" id="KW-0472">Membrane</keyword>
<dbReference type="AlphaFoldDB" id="A0A2Z3L8L7"/>
<keyword evidence="4 8" id="KW-0378">Hydrolase</keyword>
<proteinExistence type="predicted"/>
<evidence type="ECO:0000256" key="3">
    <source>
        <dbReference type="ARBA" id="ARBA00022723"/>
    </source>
</evidence>
<evidence type="ECO:0000313" key="8">
    <source>
        <dbReference type="EMBL" id="AWN81938.1"/>
    </source>
</evidence>
<keyword evidence="1" id="KW-1003">Cell membrane</keyword>
<dbReference type="PANTHER" id="PTHR34990:SF1">
    <property type="entry name" value="UDP-2,3-DIACYLGLUCOSAMINE HYDROLASE"/>
    <property type="match status" value="1"/>
</dbReference>
<evidence type="ECO:0000313" key="9">
    <source>
        <dbReference type="Proteomes" id="UP000245872"/>
    </source>
</evidence>
<organism evidence="8 9">
    <name type="scientific">Candidatus Cardinium hertigii</name>
    <dbReference type="NCBI Taxonomy" id="247481"/>
    <lineage>
        <taxon>Bacteria</taxon>
        <taxon>Pseudomonadati</taxon>
        <taxon>Bacteroidota</taxon>
        <taxon>Cytophagia</taxon>
        <taxon>Cytophagales</taxon>
        <taxon>Amoebophilaceae</taxon>
        <taxon>Candidatus Cardinium</taxon>
    </lineage>
</organism>
<accession>A0A2Z3L8L7</accession>
<keyword evidence="2" id="KW-0997">Cell inner membrane</keyword>
<dbReference type="Pfam" id="PF00149">
    <property type="entry name" value="Metallophos"/>
    <property type="match status" value="1"/>
</dbReference>
<gene>
    <name evidence="8" type="primary">lpxH</name>
    <name evidence="8" type="ORF">DK880_00622</name>
</gene>
<dbReference type="RefSeq" id="WP_109997343.1">
    <property type="nucleotide sequence ID" value="NZ_CP029619.1"/>
</dbReference>
<dbReference type="Gene3D" id="3.60.21.10">
    <property type="match status" value="1"/>
</dbReference>
<reference evidence="8 9" key="1">
    <citation type="submission" date="2018-05" db="EMBL/GenBank/DDBJ databases">
        <title>Candidatus Cardinium hertigii Genome Assembly.</title>
        <authorList>
            <person name="Showmaker K.C."/>
            <person name="Walden K.O."/>
            <person name="Fields C.J."/>
            <person name="Lambert K.N."/>
            <person name="Hudson M.E."/>
        </authorList>
    </citation>
    <scope>NUCLEOTIDE SEQUENCE [LARGE SCALE GENOMIC DNA]</scope>
    <source>
        <strain evidence="9">cHgTN10</strain>
    </source>
</reference>
<protein>
    <submittedName>
        <fullName evidence="8">UDP-2,3-diacylglucosamine hydrolase</fullName>
        <ecNumber evidence="8">3.6.1.54</ecNumber>
    </submittedName>
</protein>